<accession>Q0QVY1</accession>
<reference evidence="2" key="1">
    <citation type="submission" date="2005-10" db="EMBL/GenBank/DDBJ databases">
        <authorList>
            <person name="van Passel M.W.J."/>
            <person name="van der Ende A."/>
            <person name="Aldert B."/>
        </authorList>
    </citation>
    <scope>NUCLEOTIDE SEQUENCE</scope>
    <source>
        <strain evidence="2">8101503</strain>
        <plasmid evidence="2">pNL9</plasmid>
    </source>
</reference>
<proteinExistence type="predicted"/>
<sequence length="179" mass="21147">MKYHVSAWLPAAETGGSPIIQEFHFDDESEAKAFYDKWEDDPDRREFSIAYNEQFGYPYSYYEDDEGNQFYWDGSPMHDDDGNDVYPNGNPFFNEEGERLDPEGHELFYNGFYYESHYDASIDAGLYENALEYAISDEEREEVMMLMERSESFIFGEDDDDDDDDESEDYEDLYSDVPF</sequence>
<organism evidence="2">
    <name type="scientific">Neisseria lactamica</name>
    <dbReference type="NCBI Taxonomy" id="486"/>
    <lineage>
        <taxon>Bacteria</taxon>
        <taxon>Pseudomonadati</taxon>
        <taxon>Pseudomonadota</taxon>
        <taxon>Betaproteobacteria</taxon>
        <taxon>Neisseriales</taxon>
        <taxon>Neisseriaceae</taxon>
        <taxon>Neisseria</taxon>
    </lineage>
</organism>
<feature type="region of interest" description="Disordered" evidence="1">
    <location>
        <begin position="153"/>
        <end position="179"/>
    </location>
</feature>
<feature type="compositionally biased region" description="Acidic residues" evidence="1">
    <location>
        <begin position="156"/>
        <end position="179"/>
    </location>
</feature>
<dbReference type="RefSeq" id="WP_012477901.1">
    <property type="nucleotide sequence ID" value="NC_010923.1"/>
</dbReference>
<name>Q0QVY1_NEILA</name>
<keyword evidence="2" id="KW-0614">Plasmid</keyword>
<evidence type="ECO:0000256" key="1">
    <source>
        <dbReference type="SAM" id="MobiDB-lite"/>
    </source>
</evidence>
<dbReference type="AlphaFoldDB" id="Q0QVY1"/>
<evidence type="ECO:0000313" key="2">
    <source>
        <dbReference type="EMBL" id="ABC41151.1"/>
    </source>
</evidence>
<geneLocation type="plasmid" evidence="2">
    <name>pNL9</name>
</geneLocation>
<protein>
    <submittedName>
        <fullName evidence="2">PNL9_p5</fullName>
    </submittedName>
</protein>
<dbReference type="EMBL" id="DQ229163">
    <property type="protein sequence ID" value="ABC41151.1"/>
    <property type="molecule type" value="Genomic_DNA"/>
</dbReference>
<reference evidence="2" key="2">
    <citation type="journal article" date="2006" name="Infect. Immun.">
        <title>Plasmid diversity in neisseriae.</title>
        <authorList>
            <person name="van Passel M.W."/>
            <person name="van der Ende A."/>
            <person name="Bart A."/>
        </authorList>
    </citation>
    <scope>NUCLEOTIDE SEQUENCE</scope>
    <source>
        <strain evidence="2">8101503</strain>
        <plasmid evidence="2">pNL9</plasmid>
    </source>
</reference>